<feature type="compositionally biased region" description="Low complexity" evidence="6">
    <location>
        <begin position="511"/>
        <end position="520"/>
    </location>
</feature>
<gene>
    <name evidence="8" type="ORF">QYM36_014951</name>
</gene>
<dbReference type="PANTHER" id="PTHR21608">
    <property type="entry name" value="KINESIN-LIKE PROTEIN CG14535"/>
    <property type="match status" value="1"/>
</dbReference>
<sequence length="1215" mass="135327">MSDVSGYASRRISTRVVSPIESSHNRSYRRMHGKDRCSSDTEELMIKKRMDLPHHRSQRSVCEMSQRKTRMNYVKLDDGRIIATPSAAAAFLLKATEKLSQNQHLRKRAVSADSMACKTPKAFPTDYASVLKRAPPSPPSALLRKVGTNENPGLGKVRVMLRVSGIEETTKNVFMQLDRRRRQVTLKDITVNLHDSESGDELSDRRVLVAAPRMFAFDGLFTDLDHENDVSGSVLSDSICSLIGGADACIITMGHENDARNKTLIGNCVPGEVGLIPCMFTWLYRSLSEIKNKSGARFSVRISAMEIMQNGTKDLLAAFAIESEASPSIYLRDPIFGGFIEQCRELRASNLEKASYLLDAALANRTNENSHFLLTVYLYQYRVEKDLKGGVAGGRSRLHILDFNPNSGGPVTMSALGHIMVALCSGQKHIPHKETNIVHILKDCMSSVTCQTTVIAHARGSGGQTEYHQALNTVQLATRLHRVRRRKIRGLSTSHVRGGSPDNYIKTSGDEGSTSAEISSSEMSCDTVIYLGPRGTISDEESASSLAIRTERSRQESRIPVRSAKKSKSKSPVRVKSNNSNAEQWIDGPKCPKNRDKKGLETWVDGPQVGPPGAAGFMDNQKLDMISKWVERQASVPSNSEQWIDGPTHHVVQPPPPNQVRALTVFKTCEDSEPRSPVKSDKQKSSPKPKRTTDELRSHRNSDTDQKSKKSSDSDRQSRKSRDSDKKSKKSSDSDQTSKKSSDSDHRSKKSSDSDDSPRHSRKFDSRKKEHATPQQSLEIQHEISELNVIQEVTEDEASEPRHSIVLEGEADIKIDLNKQSAKLQQQKDFGQQTYGARQIITTEIVKKELCHRKSTLEDLYNECEQLANKLIDPNCNREHFSSDREYIEVPEQTEPVPTADSCLQVNEEDIWRSLRAHAEDHPLRALSMDSLGLASHFTGETASQGTAMTEWEAITPWAMWQHAPQQRKSDYIDQETIKNLQEKFPGFSWEMALASSDIGLELEQELCLENEYPLPKMNQNGTLSALRHPDGASNPHLDQYIKAPVFSEAQTGASSPRAPGSGASKSDMECDTLEDRQSTSPPAMAREVPTGKSDDSDDTYRPKGINRLFSRSRSRSPQVVKKNTLGNISLDDTYQLPYSDTVSIKKAKSATLKNDVKSPKKKSEAKAAFDTFENFEGNYSVDSVIYETLRIQKSAGHHQLHISKHGPSHSCTIL</sequence>
<comment type="similarity">
    <text evidence="5">Belongs to the TRAFAC class myosin-kinesin ATPase superfamily. Kinesin family.</text>
</comment>
<feature type="compositionally biased region" description="Basic residues" evidence="6">
    <location>
        <begin position="563"/>
        <end position="573"/>
    </location>
</feature>
<proteinExistence type="inferred from homology"/>
<dbReference type="SMART" id="SM00129">
    <property type="entry name" value="KISc"/>
    <property type="match status" value="1"/>
</dbReference>
<protein>
    <recommendedName>
        <fullName evidence="7">Kinesin motor domain-containing protein</fullName>
    </recommendedName>
</protein>
<dbReference type="Gene3D" id="3.40.850.10">
    <property type="entry name" value="Kinesin motor domain"/>
    <property type="match status" value="1"/>
</dbReference>
<dbReference type="PROSITE" id="PS50067">
    <property type="entry name" value="KINESIN_MOTOR_2"/>
    <property type="match status" value="1"/>
</dbReference>
<dbReference type="InterPro" id="IPR027640">
    <property type="entry name" value="Kinesin-like_fam"/>
</dbReference>
<dbReference type="GO" id="GO:0015630">
    <property type="term" value="C:microtubule cytoskeleton"/>
    <property type="evidence" value="ECO:0007669"/>
    <property type="project" value="UniProtKB-ARBA"/>
</dbReference>
<dbReference type="InterPro" id="IPR027417">
    <property type="entry name" value="P-loop_NTPase"/>
</dbReference>
<dbReference type="Proteomes" id="UP001187531">
    <property type="component" value="Unassembled WGS sequence"/>
</dbReference>
<feature type="compositionally biased region" description="Basic and acidic residues" evidence="6">
    <location>
        <begin position="691"/>
        <end position="772"/>
    </location>
</feature>
<dbReference type="InterPro" id="IPR036961">
    <property type="entry name" value="Kinesin_motor_dom_sf"/>
</dbReference>
<evidence type="ECO:0000313" key="9">
    <source>
        <dbReference type="Proteomes" id="UP001187531"/>
    </source>
</evidence>
<evidence type="ECO:0000256" key="5">
    <source>
        <dbReference type="PROSITE-ProRule" id="PRU00283"/>
    </source>
</evidence>
<dbReference type="SUPFAM" id="SSF52540">
    <property type="entry name" value="P-loop containing nucleoside triphosphate hydrolases"/>
    <property type="match status" value="1"/>
</dbReference>
<dbReference type="GO" id="GO:0005524">
    <property type="term" value="F:ATP binding"/>
    <property type="evidence" value="ECO:0007669"/>
    <property type="project" value="UniProtKB-KW"/>
</dbReference>
<keyword evidence="2" id="KW-0547">Nucleotide-binding</keyword>
<reference evidence="8" key="1">
    <citation type="submission" date="2023-07" db="EMBL/GenBank/DDBJ databases">
        <title>Chromosome-level genome assembly of Artemia franciscana.</title>
        <authorList>
            <person name="Jo E."/>
        </authorList>
    </citation>
    <scope>NUCLEOTIDE SEQUENCE</scope>
    <source>
        <tissue evidence="8">Whole body</tissue>
    </source>
</reference>
<evidence type="ECO:0000259" key="7">
    <source>
        <dbReference type="PROSITE" id="PS50067"/>
    </source>
</evidence>
<keyword evidence="4" id="KW-0206">Cytoskeleton</keyword>
<organism evidence="8 9">
    <name type="scientific">Artemia franciscana</name>
    <name type="common">Brine shrimp</name>
    <name type="synonym">Artemia sanfranciscana</name>
    <dbReference type="NCBI Taxonomy" id="6661"/>
    <lineage>
        <taxon>Eukaryota</taxon>
        <taxon>Metazoa</taxon>
        <taxon>Ecdysozoa</taxon>
        <taxon>Arthropoda</taxon>
        <taxon>Crustacea</taxon>
        <taxon>Branchiopoda</taxon>
        <taxon>Anostraca</taxon>
        <taxon>Artemiidae</taxon>
        <taxon>Artemia</taxon>
    </lineage>
</organism>
<feature type="compositionally biased region" description="Basic and acidic residues" evidence="6">
    <location>
        <begin position="1093"/>
        <end position="1102"/>
    </location>
</feature>
<dbReference type="AlphaFoldDB" id="A0AA88KZ58"/>
<evidence type="ECO:0000256" key="6">
    <source>
        <dbReference type="SAM" id="MobiDB-lite"/>
    </source>
</evidence>
<feature type="region of interest" description="Disordered" evidence="6">
    <location>
        <begin position="1048"/>
        <end position="1119"/>
    </location>
</feature>
<dbReference type="GO" id="GO:0007018">
    <property type="term" value="P:microtubule-based movement"/>
    <property type="evidence" value="ECO:0007669"/>
    <property type="project" value="InterPro"/>
</dbReference>
<feature type="compositionally biased region" description="Basic and acidic residues" evidence="6">
    <location>
        <begin position="549"/>
        <end position="559"/>
    </location>
</feature>
<dbReference type="GO" id="GO:0003777">
    <property type="term" value="F:microtubule motor activity"/>
    <property type="evidence" value="ECO:0007669"/>
    <property type="project" value="InterPro"/>
</dbReference>
<keyword evidence="4" id="KW-0963">Cytoplasm</keyword>
<keyword evidence="9" id="KW-1185">Reference proteome</keyword>
<accession>A0AA88KZ58</accession>
<dbReference type="InterPro" id="IPR001752">
    <property type="entry name" value="Kinesin_motor_dom"/>
</dbReference>
<feature type="region of interest" description="Disordered" evidence="6">
    <location>
        <begin position="1"/>
        <end position="35"/>
    </location>
</feature>
<comment type="caution">
    <text evidence="5">Lacks conserved residue(s) required for the propagation of feature annotation.</text>
</comment>
<keyword evidence="3" id="KW-0067">ATP-binding</keyword>
<evidence type="ECO:0000256" key="3">
    <source>
        <dbReference type="ARBA" id="ARBA00022840"/>
    </source>
</evidence>
<dbReference type="GO" id="GO:0008017">
    <property type="term" value="F:microtubule binding"/>
    <property type="evidence" value="ECO:0007669"/>
    <property type="project" value="InterPro"/>
</dbReference>
<feature type="domain" description="Kinesin motor" evidence="7">
    <location>
        <begin position="156"/>
        <end position="483"/>
    </location>
</feature>
<dbReference type="PANTHER" id="PTHR21608:SF7">
    <property type="entry name" value="KINESIN-LIKE PROTEIN CG14535"/>
    <property type="match status" value="1"/>
</dbReference>
<dbReference type="EMBL" id="JAVRJZ010000019">
    <property type="protein sequence ID" value="KAK2707095.1"/>
    <property type="molecule type" value="Genomic_DNA"/>
</dbReference>
<feature type="compositionally biased region" description="Low complexity" evidence="6">
    <location>
        <begin position="1053"/>
        <end position="1066"/>
    </location>
</feature>
<feature type="region of interest" description="Disordered" evidence="6">
    <location>
        <begin position="493"/>
        <end position="520"/>
    </location>
</feature>
<comment type="caution">
    <text evidence="8">The sequence shown here is derived from an EMBL/GenBank/DDBJ whole genome shotgun (WGS) entry which is preliminary data.</text>
</comment>
<feature type="region of interest" description="Disordered" evidence="6">
    <location>
        <begin position="633"/>
        <end position="782"/>
    </location>
</feature>
<evidence type="ECO:0000313" key="8">
    <source>
        <dbReference type="EMBL" id="KAK2707096.1"/>
    </source>
</evidence>
<evidence type="ECO:0000256" key="1">
    <source>
        <dbReference type="ARBA" id="ARBA00004245"/>
    </source>
</evidence>
<feature type="region of interest" description="Disordered" evidence="6">
    <location>
        <begin position="540"/>
        <end position="598"/>
    </location>
</feature>
<evidence type="ECO:0000256" key="2">
    <source>
        <dbReference type="ARBA" id="ARBA00022741"/>
    </source>
</evidence>
<dbReference type="EMBL" id="JAVRJZ010000019">
    <property type="protein sequence ID" value="KAK2707096.1"/>
    <property type="molecule type" value="Genomic_DNA"/>
</dbReference>
<feature type="compositionally biased region" description="Basic and acidic residues" evidence="6">
    <location>
        <begin position="668"/>
        <end position="684"/>
    </location>
</feature>
<evidence type="ECO:0000256" key="4">
    <source>
        <dbReference type="ARBA" id="ARBA00023212"/>
    </source>
</evidence>
<comment type="subcellular location">
    <subcellularLocation>
        <location evidence="1">Cytoplasm</location>
        <location evidence="1">Cytoskeleton</location>
    </subcellularLocation>
</comment>
<name>A0AA88KZ58_ARTSF</name>